<sequence length="150" mass="16833">MNAFFEGIGRKFSQTGQDAVKKTKDLAEISRINSQMTEEEKKLNKLYMKLGQLYYQMNKETADALYLDIFQAIGGCLQTMDRYQVMVDEIRGIKKCRRCQTEVALSSMFCPTCGNKLSDDRETGVSTICPDCGMENGSSATTCMKCGKLL</sequence>
<evidence type="ECO:0000313" key="3">
    <source>
        <dbReference type="Proteomes" id="UP001432099"/>
    </source>
</evidence>
<proteinExistence type="predicted"/>
<protein>
    <recommendedName>
        <fullName evidence="1">DZANK-type domain-containing protein</fullName>
    </recommendedName>
</protein>
<gene>
    <name evidence="2" type="ORF">T23_05280</name>
</gene>
<accession>A0ABN6ZA15</accession>
<evidence type="ECO:0000259" key="1">
    <source>
        <dbReference type="Pfam" id="PF12773"/>
    </source>
</evidence>
<reference evidence="2" key="1">
    <citation type="journal article" date="2024" name="Int. J. Syst. Evol. Microbiol.">
        <title>Turicibacter faecis sp. nov., isolated from faeces of heart failure mouse model.</title>
        <authorList>
            <person name="Imamura Y."/>
            <person name="Motooka D."/>
            <person name="Nakajima Y."/>
            <person name="Ito S."/>
            <person name="Kitakaze M."/>
            <person name="Iida T."/>
            <person name="Nakamura S."/>
        </authorList>
    </citation>
    <scope>NUCLEOTIDE SEQUENCE</scope>
    <source>
        <strain evidence="2">TC023</strain>
    </source>
</reference>
<evidence type="ECO:0000313" key="2">
    <source>
        <dbReference type="EMBL" id="BEH90426.1"/>
    </source>
</evidence>
<organism evidence="2 3">
    <name type="scientific">Turicibacter faecis</name>
    <dbReference type="NCBI Taxonomy" id="2963365"/>
    <lineage>
        <taxon>Bacteria</taxon>
        <taxon>Bacillati</taxon>
        <taxon>Bacillota</taxon>
        <taxon>Erysipelotrichia</taxon>
        <taxon>Erysipelotrichales</taxon>
        <taxon>Turicibacteraceae</taxon>
        <taxon>Turicibacter</taxon>
    </lineage>
</organism>
<dbReference type="RefSeq" id="WP_338617863.1">
    <property type="nucleotide sequence ID" value="NZ_AP028127.1"/>
</dbReference>
<dbReference type="EMBL" id="AP028127">
    <property type="protein sequence ID" value="BEH90426.1"/>
    <property type="molecule type" value="Genomic_DNA"/>
</dbReference>
<dbReference type="Pfam" id="PF12773">
    <property type="entry name" value="DZR"/>
    <property type="match status" value="1"/>
</dbReference>
<dbReference type="InterPro" id="IPR025874">
    <property type="entry name" value="DZR"/>
</dbReference>
<keyword evidence="3" id="KW-1185">Reference proteome</keyword>
<name>A0ABN6ZA15_9FIRM</name>
<dbReference type="Proteomes" id="UP001432099">
    <property type="component" value="Chromosome"/>
</dbReference>
<feature type="domain" description="DZANK-type" evidence="1">
    <location>
        <begin position="96"/>
        <end position="147"/>
    </location>
</feature>